<dbReference type="PANTHER" id="PTHR34978:SF3">
    <property type="entry name" value="SLR0241 PROTEIN"/>
    <property type="match status" value="1"/>
</dbReference>
<accession>A0ABX2DDS3</accession>
<dbReference type="InterPro" id="IPR008756">
    <property type="entry name" value="Peptidase_M56"/>
</dbReference>
<proteinExistence type="predicted"/>
<feature type="transmembrane region" description="Helical" evidence="1">
    <location>
        <begin position="235"/>
        <end position="254"/>
    </location>
</feature>
<dbReference type="EMBL" id="JABMKV010000001">
    <property type="protein sequence ID" value="NQX31121.1"/>
    <property type="molecule type" value="Genomic_DNA"/>
</dbReference>
<keyword evidence="1" id="KW-0812">Transmembrane</keyword>
<evidence type="ECO:0000259" key="2">
    <source>
        <dbReference type="Pfam" id="PF05569"/>
    </source>
</evidence>
<comment type="caution">
    <text evidence="3">The sequence shown here is derived from an EMBL/GenBank/DDBJ whole genome shotgun (WGS) entry which is preliminary data.</text>
</comment>
<feature type="transmembrane region" description="Helical" evidence="1">
    <location>
        <begin position="101"/>
        <end position="125"/>
    </location>
</feature>
<protein>
    <submittedName>
        <fullName evidence="3">M56 family metallopeptidase</fullName>
    </submittedName>
</protein>
<evidence type="ECO:0000313" key="3">
    <source>
        <dbReference type="EMBL" id="NQX31121.1"/>
    </source>
</evidence>
<evidence type="ECO:0000256" key="1">
    <source>
        <dbReference type="SAM" id="Phobius"/>
    </source>
</evidence>
<dbReference type="Proteomes" id="UP000762110">
    <property type="component" value="Unassembled WGS sequence"/>
</dbReference>
<feature type="transmembrane region" description="Helical" evidence="1">
    <location>
        <begin position="12"/>
        <end position="35"/>
    </location>
</feature>
<keyword evidence="1" id="KW-0472">Membrane</keyword>
<gene>
    <name evidence="3" type="ORF">HQN85_05265</name>
</gene>
<feature type="domain" description="Peptidase M56" evidence="2">
    <location>
        <begin position="85"/>
        <end position="265"/>
    </location>
</feature>
<dbReference type="Pfam" id="PF05569">
    <property type="entry name" value="Peptidase_M56"/>
    <property type="match status" value="1"/>
</dbReference>
<keyword evidence="4" id="KW-1185">Reference proteome</keyword>
<dbReference type="CDD" id="cd07341">
    <property type="entry name" value="M56_BlaR1_MecR1_like"/>
    <property type="match status" value="1"/>
</dbReference>
<dbReference type="PANTHER" id="PTHR34978">
    <property type="entry name" value="POSSIBLE SENSOR-TRANSDUCER PROTEIN BLAR"/>
    <property type="match status" value="1"/>
</dbReference>
<dbReference type="RefSeq" id="WP_173269560.1">
    <property type="nucleotide sequence ID" value="NZ_JABMKV010000001.1"/>
</dbReference>
<dbReference type="InterPro" id="IPR052173">
    <property type="entry name" value="Beta-lactam_resp_regulator"/>
</dbReference>
<organism evidence="3 4">
    <name type="scientific">Pedobacter boryungensis</name>
    <dbReference type="NCBI Taxonomy" id="869962"/>
    <lineage>
        <taxon>Bacteria</taxon>
        <taxon>Pseudomonadati</taxon>
        <taxon>Bacteroidota</taxon>
        <taxon>Sphingobacteriia</taxon>
        <taxon>Sphingobacteriales</taxon>
        <taxon>Sphingobacteriaceae</taxon>
        <taxon>Pedobacter</taxon>
    </lineage>
</organism>
<sequence length="506" mass="57544">MRTLINRLAMPALLLILLKINLVLLLFAAAYYLVLRRLTFYTINRIFLVLGIIFSTIYPFINLTDFFHRQEQVNPNVAALVPKVDMNALIQNNVILDYWKIILILFYVGVVFMALRLIAQFISLYRVHQKSKPGSVKDLSVRILDEQVSPFSFWQTVYVNPEIHSTDELDTILAHEQIHVKEWHTLDIILAEISVVFYWFNPGVWLMKKAIKENIEFITDARIVKKGIDKKSYQYSLLGVGSLQPSVALVNNFNLSDLKKRIKMMNAKRSSPKKLVIYALILPALLITSLAFTISKKEVKQHLMPLERVLINANLMEKSAPDLTLTTQKVVSKKKINERKPISITIDTAHKLQNFIFIKTISINTDSTNLGLQQGDEKIVEGFALKSDNPSSIEDIKIKLKGTAIGPNVAVNDVNITPINATNVTVMGFSIPKTSEAQKTFFRSRNGQKVDTVKSTIKFLYVLDGKKVDEKEFNKINPDQIKNITVKKQEDKMAEITVVGKSSRIK</sequence>
<reference evidence="3 4" key="1">
    <citation type="submission" date="2020-05" db="EMBL/GenBank/DDBJ databases">
        <title>Description of Pedobacter foliorum sp. nov.</title>
        <authorList>
            <person name="Qi S."/>
            <person name="Carlier A."/>
            <person name="Cnockaert M."/>
            <person name="Vandamme P."/>
        </authorList>
    </citation>
    <scope>NUCLEOTIDE SEQUENCE [LARGE SCALE GENOMIC DNA]</scope>
    <source>
        <strain evidence="3 4">LMG 31300</strain>
    </source>
</reference>
<evidence type="ECO:0000313" key="4">
    <source>
        <dbReference type="Proteomes" id="UP000762110"/>
    </source>
</evidence>
<feature type="transmembrane region" description="Helical" evidence="1">
    <location>
        <begin position="42"/>
        <end position="61"/>
    </location>
</feature>
<keyword evidence="1" id="KW-1133">Transmembrane helix</keyword>
<name>A0ABX2DDS3_9SPHI</name>
<feature type="transmembrane region" description="Helical" evidence="1">
    <location>
        <begin position="275"/>
        <end position="294"/>
    </location>
</feature>